<dbReference type="Pfam" id="PF00990">
    <property type="entry name" value="GGDEF"/>
    <property type="match status" value="1"/>
</dbReference>
<dbReference type="GO" id="GO:0052621">
    <property type="term" value="F:diguanylate cyclase activity"/>
    <property type="evidence" value="ECO:0007669"/>
    <property type="project" value="UniProtKB-EC"/>
</dbReference>
<gene>
    <name evidence="6" type="ORF">RED65_14957</name>
</gene>
<feature type="transmembrane region" description="Helical" evidence="4">
    <location>
        <begin position="51"/>
        <end position="69"/>
    </location>
</feature>
<organism evidence="6 7">
    <name type="scientific">Bermanella marisrubri</name>
    <dbReference type="NCBI Taxonomy" id="207949"/>
    <lineage>
        <taxon>Bacteria</taxon>
        <taxon>Pseudomonadati</taxon>
        <taxon>Pseudomonadota</taxon>
        <taxon>Gammaproteobacteria</taxon>
        <taxon>Oceanospirillales</taxon>
        <taxon>Oceanospirillaceae</taxon>
        <taxon>Bermanella</taxon>
    </lineage>
</organism>
<feature type="domain" description="GGDEF" evidence="5">
    <location>
        <begin position="227"/>
        <end position="364"/>
    </location>
</feature>
<dbReference type="FunFam" id="3.30.70.270:FF:000001">
    <property type="entry name" value="Diguanylate cyclase domain protein"/>
    <property type="match status" value="1"/>
</dbReference>
<evidence type="ECO:0000256" key="3">
    <source>
        <dbReference type="ARBA" id="ARBA00034247"/>
    </source>
</evidence>
<dbReference type="AlphaFoldDB" id="Q1N459"/>
<sequence>MFSIRHSPDYIRKFNSDYSVESRLASYAASVALILFTLWDASDLGWQSQELLLILLVRFVPMIPILILMQCWTRSNKHYRVDILVTLMGIALCVPIVFSYWIYHSVGQWLDFNALMLAITAVFFLPSIFYQQKLIIGLSALFVYLLYLVLVSASADVFIQAGLYLGLIITVGSLHSVSFDAHRKANYQKNLFLKDLAHTDQLTGAENRHKFEERFEQLMKSAREQDTGLGIAIVDIDFFKRFNDFYGHMKGDDCLIRVAKAFLRLREHELDRCVRFGGEEFILIKYGVSANQVQWWAQAIVEQVRRLNIDHQDSPIAQCVTASAGVVYWDGSIGLTRTQLMKTADDALYRAKNNGRDRAEVEETHKL</sequence>
<dbReference type="NCBIfam" id="TIGR00254">
    <property type="entry name" value="GGDEF"/>
    <property type="match status" value="1"/>
</dbReference>
<dbReference type="HOGENOM" id="CLU_000445_11_2_6"/>
<comment type="catalytic activity">
    <reaction evidence="3">
        <text>2 GTP = 3',3'-c-di-GMP + 2 diphosphate</text>
        <dbReference type="Rhea" id="RHEA:24898"/>
        <dbReference type="ChEBI" id="CHEBI:33019"/>
        <dbReference type="ChEBI" id="CHEBI:37565"/>
        <dbReference type="ChEBI" id="CHEBI:58805"/>
        <dbReference type="EC" id="2.7.7.65"/>
    </reaction>
</comment>
<dbReference type="CDD" id="cd01949">
    <property type="entry name" value="GGDEF"/>
    <property type="match status" value="1"/>
</dbReference>
<evidence type="ECO:0000256" key="1">
    <source>
        <dbReference type="ARBA" id="ARBA00001946"/>
    </source>
</evidence>
<feature type="transmembrane region" description="Helical" evidence="4">
    <location>
        <begin position="20"/>
        <end position="39"/>
    </location>
</feature>
<dbReference type="STRING" id="207949.RED65_14957"/>
<dbReference type="PANTHER" id="PTHR45138">
    <property type="entry name" value="REGULATORY COMPONENTS OF SENSORY TRANSDUCTION SYSTEM"/>
    <property type="match status" value="1"/>
</dbReference>
<evidence type="ECO:0000313" key="7">
    <source>
        <dbReference type="Proteomes" id="UP000004263"/>
    </source>
</evidence>
<evidence type="ECO:0000256" key="2">
    <source>
        <dbReference type="ARBA" id="ARBA00012528"/>
    </source>
</evidence>
<accession>Q1N459</accession>
<name>Q1N459_9GAMM</name>
<keyword evidence="7" id="KW-1185">Reference proteome</keyword>
<reference evidence="6 7" key="1">
    <citation type="submission" date="2006-03" db="EMBL/GenBank/DDBJ databases">
        <authorList>
            <person name="Pinhassi J."/>
            <person name="Pedros-Alio C."/>
            <person name="Ferriera S."/>
            <person name="Johnson J."/>
            <person name="Kravitz S."/>
            <person name="Halpern A."/>
            <person name="Remington K."/>
            <person name="Beeson K."/>
            <person name="Tran B."/>
            <person name="Rogers Y.-H."/>
            <person name="Friedman R."/>
            <person name="Venter J.C."/>
        </authorList>
    </citation>
    <scope>NUCLEOTIDE SEQUENCE [LARGE SCALE GENOMIC DNA]</scope>
    <source>
        <strain evidence="6 7">RED65</strain>
    </source>
</reference>
<dbReference type="Proteomes" id="UP000004263">
    <property type="component" value="Unassembled WGS sequence"/>
</dbReference>
<feature type="transmembrane region" description="Helical" evidence="4">
    <location>
        <begin position="81"/>
        <end position="103"/>
    </location>
</feature>
<dbReference type="SUPFAM" id="SSF55073">
    <property type="entry name" value="Nucleotide cyclase"/>
    <property type="match status" value="1"/>
</dbReference>
<keyword evidence="4" id="KW-1133">Transmembrane helix</keyword>
<keyword evidence="4" id="KW-0812">Transmembrane</keyword>
<protein>
    <recommendedName>
        <fullName evidence="2">diguanylate cyclase</fullName>
        <ecNumber evidence="2">2.7.7.65</ecNumber>
    </recommendedName>
</protein>
<dbReference type="SMART" id="SM00267">
    <property type="entry name" value="GGDEF"/>
    <property type="match status" value="1"/>
</dbReference>
<evidence type="ECO:0000256" key="4">
    <source>
        <dbReference type="SAM" id="Phobius"/>
    </source>
</evidence>
<dbReference type="GO" id="GO:1902201">
    <property type="term" value="P:negative regulation of bacterial-type flagellum-dependent cell motility"/>
    <property type="evidence" value="ECO:0007669"/>
    <property type="project" value="TreeGrafter"/>
</dbReference>
<dbReference type="EC" id="2.7.7.65" evidence="2"/>
<dbReference type="InterPro" id="IPR029787">
    <property type="entry name" value="Nucleotide_cyclase"/>
</dbReference>
<feature type="transmembrane region" description="Helical" evidence="4">
    <location>
        <begin position="134"/>
        <end position="155"/>
    </location>
</feature>
<comment type="cofactor">
    <cofactor evidence="1">
        <name>Mg(2+)</name>
        <dbReference type="ChEBI" id="CHEBI:18420"/>
    </cofactor>
</comment>
<evidence type="ECO:0000313" key="6">
    <source>
        <dbReference type="EMBL" id="EAT13006.1"/>
    </source>
</evidence>
<proteinExistence type="predicted"/>
<dbReference type="PROSITE" id="PS50887">
    <property type="entry name" value="GGDEF"/>
    <property type="match status" value="1"/>
</dbReference>
<dbReference type="InterPro" id="IPR050469">
    <property type="entry name" value="Diguanylate_Cyclase"/>
</dbReference>
<dbReference type="InterPro" id="IPR000160">
    <property type="entry name" value="GGDEF_dom"/>
</dbReference>
<dbReference type="GO" id="GO:0043709">
    <property type="term" value="P:cell adhesion involved in single-species biofilm formation"/>
    <property type="evidence" value="ECO:0007669"/>
    <property type="project" value="TreeGrafter"/>
</dbReference>
<comment type="caution">
    <text evidence="6">The sequence shown here is derived from an EMBL/GenBank/DDBJ whole genome shotgun (WGS) entry which is preliminary data.</text>
</comment>
<dbReference type="EMBL" id="AAQH01000003">
    <property type="protein sequence ID" value="EAT13006.1"/>
    <property type="molecule type" value="Genomic_DNA"/>
</dbReference>
<dbReference type="RefSeq" id="WP_007018077.1">
    <property type="nucleotide sequence ID" value="NZ_CH724115.1"/>
</dbReference>
<feature type="transmembrane region" description="Helical" evidence="4">
    <location>
        <begin position="109"/>
        <end position="129"/>
    </location>
</feature>
<keyword evidence="4" id="KW-0472">Membrane</keyword>
<evidence type="ECO:0000259" key="5">
    <source>
        <dbReference type="PROSITE" id="PS50887"/>
    </source>
</evidence>
<feature type="transmembrane region" description="Helical" evidence="4">
    <location>
        <begin position="161"/>
        <end position="179"/>
    </location>
</feature>
<dbReference type="PANTHER" id="PTHR45138:SF9">
    <property type="entry name" value="DIGUANYLATE CYCLASE DGCM-RELATED"/>
    <property type="match status" value="1"/>
</dbReference>
<dbReference type="Gene3D" id="3.30.70.270">
    <property type="match status" value="1"/>
</dbReference>
<dbReference type="InterPro" id="IPR043128">
    <property type="entry name" value="Rev_trsase/Diguanyl_cyclase"/>
</dbReference>
<dbReference type="GO" id="GO:0005886">
    <property type="term" value="C:plasma membrane"/>
    <property type="evidence" value="ECO:0007669"/>
    <property type="project" value="TreeGrafter"/>
</dbReference>